<evidence type="ECO:0000256" key="2">
    <source>
        <dbReference type="ARBA" id="ARBA00022448"/>
    </source>
</evidence>
<dbReference type="PANTHER" id="PTHR33376">
    <property type="match status" value="1"/>
</dbReference>
<dbReference type="Gene3D" id="3.40.190.170">
    <property type="entry name" value="Bacterial extracellular solute-binding protein, family 7"/>
    <property type="match status" value="1"/>
</dbReference>
<name>A0A381MZA5_9ZZZZ</name>
<dbReference type="NCBIfam" id="TIGR00787">
    <property type="entry name" value="dctP"/>
    <property type="match status" value="1"/>
</dbReference>
<gene>
    <name evidence="4" type="ORF">METZ01_LOCUS510</name>
</gene>
<reference evidence="4" key="1">
    <citation type="submission" date="2018-05" db="EMBL/GenBank/DDBJ databases">
        <authorList>
            <person name="Lanie J.A."/>
            <person name="Ng W.-L."/>
            <person name="Kazmierczak K.M."/>
            <person name="Andrzejewski T.M."/>
            <person name="Davidsen T.M."/>
            <person name="Wayne K.J."/>
            <person name="Tettelin H."/>
            <person name="Glass J.I."/>
            <person name="Rusch D."/>
            <person name="Podicherti R."/>
            <person name="Tsui H.-C.T."/>
            <person name="Winkler M.E."/>
        </authorList>
    </citation>
    <scope>NUCLEOTIDE SEQUENCE</scope>
</reference>
<evidence type="ECO:0000313" key="4">
    <source>
        <dbReference type="EMBL" id="SUZ47656.1"/>
    </source>
</evidence>
<dbReference type="EMBL" id="UINC01000028">
    <property type="protein sequence ID" value="SUZ47656.1"/>
    <property type="molecule type" value="Genomic_DNA"/>
</dbReference>
<dbReference type="PIRSF" id="PIRSF006470">
    <property type="entry name" value="DctB"/>
    <property type="match status" value="1"/>
</dbReference>
<organism evidence="4">
    <name type="scientific">marine metagenome</name>
    <dbReference type="NCBI Taxonomy" id="408172"/>
    <lineage>
        <taxon>unclassified sequences</taxon>
        <taxon>metagenomes</taxon>
        <taxon>ecological metagenomes</taxon>
    </lineage>
</organism>
<accession>A0A381MZA5</accession>
<dbReference type="Pfam" id="PF03480">
    <property type="entry name" value="DctP"/>
    <property type="match status" value="1"/>
</dbReference>
<protein>
    <recommendedName>
        <fullName evidence="5">TRAP transporter substrate-binding protein</fullName>
    </recommendedName>
</protein>
<keyword evidence="3" id="KW-0732">Signal</keyword>
<evidence type="ECO:0008006" key="5">
    <source>
        <dbReference type="Google" id="ProtNLM"/>
    </source>
</evidence>
<evidence type="ECO:0000256" key="1">
    <source>
        <dbReference type="ARBA" id="ARBA00009023"/>
    </source>
</evidence>
<comment type="similarity">
    <text evidence="1">Belongs to the bacterial solute-binding protein 7 family.</text>
</comment>
<dbReference type="PANTHER" id="PTHR33376:SF7">
    <property type="entry name" value="C4-DICARBOXYLATE-BINDING PROTEIN DCTB"/>
    <property type="match status" value="1"/>
</dbReference>
<dbReference type="NCBIfam" id="NF037995">
    <property type="entry name" value="TRAP_S1"/>
    <property type="match status" value="1"/>
</dbReference>
<proteinExistence type="inferred from homology"/>
<dbReference type="InterPro" id="IPR038404">
    <property type="entry name" value="TRAP_DctP_sf"/>
</dbReference>
<sequence>MGSSVISWIEPIHNQQGSPLSQARQPTGYRHVSNWTAMFAVVLIAVASAGCTTGNDTVVLKVAHNGSVEHPYQVGFEAFKEILERDTGGRVEVQIFENAQLGTEEEASLMVKLGALAGSAASAGGGLAPFAPEAELFNFPFIFRDLDHFYGVLDGATGERITAAIEERLDAIVLGYWFSGVRNVWNSKHPVRTPDDFRGLKIRVMSSPVLVETFNTLGAQATPMSFGELYSGLEQGVVDGAETDHVDLLYERFYEVTNYVSYTGHMYLAAGFIFSRKLYDQLSPDIQQAVLKAGRESVTAQRLAMESMTTQALDELKEKGLEFFEVDRDLFRQRVESVYRNNAESVGGIKVIEEITGYR</sequence>
<dbReference type="GO" id="GO:0055085">
    <property type="term" value="P:transmembrane transport"/>
    <property type="evidence" value="ECO:0007669"/>
    <property type="project" value="InterPro"/>
</dbReference>
<dbReference type="GO" id="GO:0030288">
    <property type="term" value="C:outer membrane-bounded periplasmic space"/>
    <property type="evidence" value="ECO:0007669"/>
    <property type="project" value="InterPro"/>
</dbReference>
<dbReference type="CDD" id="cd13603">
    <property type="entry name" value="PBP2_TRAP_Siap_TeaA_like"/>
    <property type="match status" value="1"/>
</dbReference>
<keyword evidence="2" id="KW-0813">Transport</keyword>
<dbReference type="AlphaFoldDB" id="A0A381MZA5"/>
<dbReference type="InterPro" id="IPR018389">
    <property type="entry name" value="DctP_fam"/>
</dbReference>
<dbReference type="InterPro" id="IPR004682">
    <property type="entry name" value="TRAP_DctP"/>
</dbReference>
<evidence type="ECO:0000256" key="3">
    <source>
        <dbReference type="ARBA" id="ARBA00022729"/>
    </source>
</evidence>